<protein>
    <recommendedName>
        <fullName evidence="10">Protein TonB</fullName>
    </recommendedName>
</protein>
<evidence type="ECO:0000256" key="8">
    <source>
        <dbReference type="ARBA" id="ARBA00022989"/>
    </source>
</evidence>
<dbReference type="InterPro" id="IPR037682">
    <property type="entry name" value="TonB_C"/>
</dbReference>
<dbReference type="Gene3D" id="3.30.1150.10">
    <property type="match status" value="1"/>
</dbReference>
<keyword evidence="14" id="KW-1185">Reference proteome</keyword>
<dbReference type="Proteomes" id="UP000257039">
    <property type="component" value="Unassembled WGS sequence"/>
</dbReference>
<dbReference type="Pfam" id="PF03544">
    <property type="entry name" value="TonB_C"/>
    <property type="match status" value="1"/>
</dbReference>
<keyword evidence="5 10" id="KW-0997">Cell inner membrane</keyword>
<dbReference type="InterPro" id="IPR051045">
    <property type="entry name" value="TonB-dependent_transducer"/>
</dbReference>
<feature type="transmembrane region" description="Helical" evidence="10">
    <location>
        <begin position="18"/>
        <end position="38"/>
    </location>
</feature>
<keyword evidence="3 10" id="KW-0813">Transport</keyword>
<dbReference type="GO" id="GO:0015031">
    <property type="term" value="P:protein transport"/>
    <property type="evidence" value="ECO:0007669"/>
    <property type="project" value="UniProtKB-UniRule"/>
</dbReference>
<evidence type="ECO:0000256" key="6">
    <source>
        <dbReference type="ARBA" id="ARBA00022692"/>
    </source>
</evidence>
<feature type="compositionally biased region" description="Low complexity" evidence="11">
    <location>
        <begin position="109"/>
        <end position="118"/>
    </location>
</feature>
<evidence type="ECO:0000256" key="2">
    <source>
        <dbReference type="ARBA" id="ARBA00006555"/>
    </source>
</evidence>
<keyword evidence="8 10" id="KW-1133">Transmembrane helix</keyword>
<dbReference type="GO" id="GO:0031992">
    <property type="term" value="F:energy transducer activity"/>
    <property type="evidence" value="ECO:0007669"/>
    <property type="project" value="InterPro"/>
</dbReference>
<dbReference type="GO" id="GO:0030288">
    <property type="term" value="C:outer membrane-bounded periplasmic space"/>
    <property type="evidence" value="ECO:0007669"/>
    <property type="project" value="InterPro"/>
</dbReference>
<reference evidence="13 14" key="1">
    <citation type="submission" date="2017-04" db="EMBL/GenBank/DDBJ databases">
        <title>Draft genome sequence of Zooshikella ganghwensis VG4 isolated from Red Sea sediments.</title>
        <authorList>
            <person name="Rehman Z."/>
            <person name="Alam I."/>
            <person name="Kamau A."/>
            <person name="Bajic V."/>
            <person name="Leiknes T."/>
        </authorList>
    </citation>
    <scope>NUCLEOTIDE SEQUENCE [LARGE SCALE GENOMIC DNA]</scope>
    <source>
        <strain evidence="13 14">VG4</strain>
    </source>
</reference>
<comment type="function">
    <text evidence="10">Interacts with outer membrane receptor proteins that carry out high-affinity binding and energy dependent uptake into the periplasmic space of specific substrates. It could act to transduce energy from the cytoplasmic membrane to specific energy-requiring processes in the outer membrane, resulting in the release into the periplasm of ligands bound by these outer membrane proteins.</text>
</comment>
<comment type="caution">
    <text evidence="13">The sequence shown here is derived from an EMBL/GenBank/DDBJ whole genome shotgun (WGS) entry which is preliminary data.</text>
</comment>
<keyword evidence="6 10" id="KW-0812">Transmembrane</keyword>
<evidence type="ECO:0000259" key="12">
    <source>
        <dbReference type="PROSITE" id="PS52015"/>
    </source>
</evidence>
<organism evidence="13 14">
    <name type="scientific">Zooshikella ganghwensis</name>
    <dbReference type="NCBI Taxonomy" id="202772"/>
    <lineage>
        <taxon>Bacteria</taxon>
        <taxon>Pseudomonadati</taxon>
        <taxon>Pseudomonadota</taxon>
        <taxon>Gammaproteobacteria</taxon>
        <taxon>Oceanospirillales</taxon>
        <taxon>Zooshikellaceae</taxon>
        <taxon>Zooshikella</taxon>
    </lineage>
</organism>
<dbReference type="InterPro" id="IPR006260">
    <property type="entry name" value="TonB/TolA_C"/>
</dbReference>
<evidence type="ECO:0000256" key="5">
    <source>
        <dbReference type="ARBA" id="ARBA00022519"/>
    </source>
</evidence>
<comment type="subcellular location">
    <subcellularLocation>
        <location evidence="1 10">Cell inner membrane</location>
        <topology evidence="1 10">Single-pass membrane protein</topology>
        <orientation evidence="1 10">Periplasmic side</orientation>
    </subcellularLocation>
</comment>
<gene>
    <name evidence="13" type="ORF">B9G39_22895</name>
</gene>
<dbReference type="EMBL" id="NDXW01000001">
    <property type="protein sequence ID" value="RDH46068.1"/>
    <property type="molecule type" value="Genomic_DNA"/>
</dbReference>
<comment type="similarity">
    <text evidence="2 10">Belongs to the TonB family.</text>
</comment>
<dbReference type="PROSITE" id="PS52015">
    <property type="entry name" value="TONB_CTD"/>
    <property type="match status" value="1"/>
</dbReference>
<keyword evidence="7 10" id="KW-0653">Protein transport</keyword>
<proteinExistence type="inferred from homology"/>
<dbReference type="PRINTS" id="PR01374">
    <property type="entry name" value="TONBPROTEIN"/>
</dbReference>
<keyword evidence="9 10" id="KW-0472">Membrane</keyword>
<feature type="compositionally biased region" description="Basic and acidic residues" evidence="11">
    <location>
        <begin position="135"/>
        <end position="154"/>
    </location>
</feature>
<dbReference type="AlphaFoldDB" id="A0A4P9VR57"/>
<evidence type="ECO:0000313" key="14">
    <source>
        <dbReference type="Proteomes" id="UP000257039"/>
    </source>
</evidence>
<keyword evidence="4 10" id="KW-1003">Cell membrane</keyword>
<sequence>MNNGMVQAKTLVSANDRLLFNLFIAIAIHAAIILLVSFDLPEIKPTPVQTLEITLANYKSDKKVKDADFLAQANQEGSGTQKDKALPTTNRKAQFRDNQVRKVTPQPQPQAAPTQAQQKSNIVTTTQSSSQKVHKQQEEKKKLKRSSQEKTRQRIDLSSEIASLEAQFDQQVQTYAKRPRVLRLTAASTMQSKGAYYKEAWRRKVERVGNINYPQEARERKLYGSLRLLVAINSDGSIKNIQVLQSSGHKVLDSAAIKIVKAAAPYPPFTGDLNDIDLLEIIRTWRFEKGNYLSSF</sequence>
<evidence type="ECO:0000256" key="4">
    <source>
        <dbReference type="ARBA" id="ARBA00022475"/>
    </source>
</evidence>
<dbReference type="InterPro" id="IPR003538">
    <property type="entry name" value="TonB"/>
</dbReference>
<dbReference type="SUPFAM" id="SSF74653">
    <property type="entry name" value="TolA/TonB C-terminal domain"/>
    <property type="match status" value="1"/>
</dbReference>
<evidence type="ECO:0000256" key="11">
    <source>
        <dbReference type="SAM" id="MobiDB-lite"/>
    </source>
</evidence>
<evidence type="ECO:0000313" key="13">
    <source>
        <dbReference type="EMBL" id="RDH46068.1"/>
    </source>
</evidence>
<keyword evidence="10" id="KW-0735">Signal-anchor</keyword>
<dbReference type="PANTHER" id="PTHR33446">
    <property type="entry name" value="PROTEIN TONB-RELATED"/>
    <property type="match status" value="1"/>
</dbReference>
<dbReference type="GO" id="GO:0098797">
    <property type="term" value="C:plasma membrane protein complex"/>
    <property type="evidence" value="ECO:0007669"/>
    <property type="project" value="TreeGrafter"/>
</dbReference>
<dbReference type="GO" id="GO:0015891">
    <property type="term" value="P:siderophore transport"/>
    <property type="evidence" value="ECO:0007669"/>
    <property type="project" value="InterPro"/>
</dbReference>
<name>A0A4P9VR57_9GAMM</name>
<evidence type="ECO:0000256" key="10">
    <source>
        <dbReference type="RuleBase" id="RU362123"/>
    </source>
</evidence>
<evidence type="ECO:0000256" key="1">
    <source>
        <dbReference type="ARBA" id="ARBA00004383"/>
    </source>
</evidence>
<evidence type="ECO:0000256" key="7">
    <source>
        <dbReference type="ARBA" id="ARBA00022927"/>
    </source>
</evidence>
<dbReference type="RefSeq" id="WP_094788884.1">
    <property type="nucleotide sequence ID" value="NZ_NDXW01000001.1"/>
</dbReference>
<feature type="domain" description="TonB C-terminal" evidence="12">
    <location>
        <begin position="198"/>
        <end position="294"/>
    </location>
</feature>
<dbReference type="PANTHER" id="PTHR33446:SF11">
    <property type="entry name" value="TONB3"/>
    <property type="match status" value="1"/>
</dbReference>
<dbReference type="GO" id="GO:0055085">
    <property type="term" value="P:transmembrane transport"/>
    <property type="evidence" value="ECO:0007669"/>
    <property type="project" value="InterPro"/>
</dbReference>
<feature type="region of interest" description="Disordered" evidence="11">
    <location>
        <begin position="72"/>
        <end position="154"/>
    </location>
</feature>
<evidence type="ECO:0000256" key="9">
    <source>
        <dbReference type="ARBA" id="ARBA00023136"/>
    </source>
</evidence>
<evidence type="ECO:0000256" key="3">
    <source>
        <dbReference type="ARBA" id="ARBA00022448"/>
    </source>
</evidence>
<dbReference type="NCBIfam" id="TIGR01352">
    <property type="entry name" value="tonB_Cterm"/>
    <property type="match status" value="1"/>
</dbReference>
<accession>A0A4P9VR57</accession>